<dbReference type="Pfam" id="PF16925">
    <property type="entry name" value="TetR_C_13"/>
    <property type="match status" value="1"/>
</dbReference>
<dbReference type="InterPro" id="IPR011075">
    <property type="entry name" value="TetR_C"/>
</dbReference>
<gene>
    <name evidence="6" type="ORF">CFP71_30125</name>
</gene>
<dbReference type="Gene3D" id="1.10.357.10">
    <property type="entry name" value="Tetracycline Repressor, domain 2"/>
    <property type="match status" value="1"/>
</dbReference>
<dbReference type="InterPro" id="IPR009057">
    <property type="entry name" value="Homeodomain-like_sf"/>
</dbReference>
<dbReference type="EMBL" id="NMQT01000112">
    <property type="protein sequence ID" value="OXM49360.1"/>
    <property type="molecule type" value="Genomic_DNA"/>
</dbReference>
<protein>
    <submittedName>
        <fullName evidence="6">TetR family transcriptional regulator</fullName>
    </submittedName>
</protein>
<organism evidence="6 7">
    <name type="scientific">Amycolatopsis thailandensis</name>
    <dbReference type="NCBI Taxonomy" id="589330"/>
    <lineage>
        <taxon>Bacteria</taxon>
        <taxon>Bacillati</taxon>
        <taxon>Actinomycetota</taxon>
        <taxon>Actinomycetes</taxon>
        <taxon>Pseudonocardiales</taxon>
        <taxon>Pseudonocardiaceae</taxon>
        <taxon>Amycolatopsis</taxon>
    </lineage>
</organism>
<keyword evidence="1" id="KW-0805">Transcription regulation</keyword>
<feature type="DNA-binding region" description="H-T-H motif" evidence="4">
    <location>
        <begin position="30"/>
        <end position="49"/>
    </location>
</feature>
<evidence type="ECO:0000256" key="4">
    <source>
        <dbReference type="PROSITE-ProRule" id="PRU00335"/>
    </source>
</evidence>
<name>A0A229RRR8_9PSEU</name>
<comment type="caution">
    <text evidence="6">The sequence shown here is derived from an EMBL/GenBank/DDBJ whole genome shotgun (WGS) entry which is preliminary data.</text>
</comment>
<dbReference type="PANTHER" id="PTHR47506">
    <property type="entry name" value="TRANSCRIPTIONAL REGULATORY PROTEIN"/>
    <property type="match status" value="1"/>
</dbReference>
<dbReference type="InterPro" id="IPR001647">
    <property type="entry name" value="HTH_TetR"/>
</dbReference>
<evidence type="ECO:0000313" key="6">
    <source>
        <dbReference type="EMBL" id="OXM49360.1"/>
    </source>
</evidence>
<proteinExistence type="predicted"/>
<dbReference type="AlphaFoldDB" id="A0A229RRR8"/>
<keyword evidence="3" id="KW-0804">Transcription</keyword>
<reference evidence="6 7" key="1">
    <citation type="submission" date="2017-07" db="EMBL/GenBank/DDBJ databases">
        <title>Amycolatopsis thailandensis Genome sequencing and assembly.</title>
        <authorList>
            <person name="Kaur N."/>
            <person name="Mayilraj S."/>
        </authorList>
    </citation>
    <scope>NUCLEOTIDE SEQUENCE [LARGE SCALE GENOMIC DNA]</scope>
    <source>
        <strain evidence="6 7">JCM 16380</strain>
    </source>
</reference>
<dbReference type="PROSITE" id="PS50977">
    <property type="entry name" value="HTH_TETR_2"/>
    <property type="match status" value="1"/>
</dbReference>
<keyword evidence="7" id="KW-1185">Reference proteome</keyword>
<evidence type="ECO:0000256" key="2">
    <source>
        <dbReference type="ARBA" id="ARBA00023125"/>
    </source>
</evidence>
<evidence type="ECO:0000259" key="5">
    <source>
        <dbReference type="PROSITE" id="PS50977"/>
    </source>
</evidence>
<evidence type="ECO:0000256" key="1">
    <source>
        <dbReference type="ARBA" id="ARBA00023015"/>
    </source>
</evidence>
<dbReference type="PANTHER" id="PTHR47506:SF3">
    <property type="entry name" value="HTH-TYPE TRANSCRIPTIONAL REGULATOR LMRA"/>
    <property type="match status" value="1"/>
</dbReference>
<dbReference type="GO" id="GO:0003677">
    <property type="term" value="F:DNA binding"/>
    <property type="evidence" value="ECO:0007669"/>
    <property type="project" value="UniProtKB-UniRule"/>
</dbReference>
<dbReference type="RefSeq" id="WP_093937345.1">
    <property type="nucleotide sequence ID" value="NZ_NMQT01000112.1"/>
</dbReference>
<evidence type="ECO:0000313" key="7">
    <source>
        <dbReference type="Proteomes" id="UP000215223"/>
    </source>
</evidence>
<dbReference type="OrthoDB" id="3827407at2"/>
<dbReference type="SUPFAM" id="SSF46689">
    <property type="entry name" value="Homeodomain-like"/>
    <property type="match status" value="1"/>
</dbReference>
<dbReference type="SUPFAM" id="SSF48498">
    <property type="entry name" value="Tetracyclin repressor-like, C-terminal domain"/>
    <property type="match status" value="1"/>
</dbReference>
<sequence length="199" mass="22057">MLTKKGAATRQRIIDAAADEIRDRGVGAATLDDIGRRSGTGKSQLFHYFPEGKEQLLMAVAEWEAGQVIEDQQPYLGQLTSWEAWRQWRDVVVERYRRQGVHCPLGVLITEIGRHTPAAQAVTRQLLEQWQRQIQAGIEDMRESGSISRDIDPVRASAALTAAIQGGVTILMSTGSADHLEAALDLYLDYLRVGAPLYS</sequence>
<feature type="domain" description="HTH tetR-type" evidence="5">
    <location>
        <begin position="7"/>
        <end position="67"/>
    </location>
</feature>
<dbReference type="Pfam" id="PF00440">
    <property type="entry name" value="TetR_N"/>
    <property type="match status" value="1"/>
</dbReference>
<dbReference type="Proteomes" id="UP000215223">
    <property type="component" value="Unassembled WGS sequence"/>
</dbReference>
<accession>A0A229RRR8</accession>
<dbReference type="InterPro" id="IPR036271">
    <property type="entry name" value="Tet_transcr_reg_TetR-rel_C_sf"/>
</dbReference>
<keyword evidence="2 4" id="KW-0238">DNA-binding</keyword>
<evidence type="ECO:0000256" key="3">
    <source>
        <dbReference type="ARBA" id="ARBA00023163"/>
    </source>
</evidence>